<sequence>MPAVSERAVLTLPVGSTSKEKARRSGSFPSHYQNARRISRSSVDGRS</sequence>
<name>A0A0E9WS27_ANGAN</name>
<dbReference type="EMBL" id="GBXM01016237">
    <property type="protein sequence ID" value="JAH92340.1"/>
    <property type="molecule type" value="Transcribed_RNA"/>
</dbReference>
<protein>
    <submittedName>
        <fullName evidence="2">Uncharacterized protein</fullName>
    </submittedName>
</protein>
<evidence type="ECO:0000313" key="2">
    <source>
        <dbReference type="EMBL" id="JAH92340.1"/>
    </source>
</evidence>
<reference evidence="2" key="1">
    <citation type="submission" date="2014-11" db="EMBL/GenBank/DDBJ databases">
        <authorList>
            <person name="Amaro Gonzalez C."/>
        </authorList>
    </citation>
    <scope>NUCLEOTIDE SEQUENCE</scope>
</reference>
<dbReference type="AlphaFoldDB" id="A0A0E9WS27"/>
<feature type="region of interest" description="Disordered" evidence="1">
    <location>
        <begin position="1"/>
        <end position="47"/>
    </location>
</feature>
<evidence type="ECO:0000256" key="1">
    <source>
        <dbReference type="SAM" id="MobiDB-lite"/>
    </source>
</evidence>
<proteinExistence type="predicted"/>
<accession>A0A0E9WS27</accession>
<reference evidence="2" key="2">
    <citation type="journal article" date="2015" name="Fish Shellfish Immunol.">
        <title>Early steps in the European eel (Anguilla anguilla)-Vibrio vulnificus interaction in the gills: Role of the RtxA13 toxin.</title>
        <authorList>
            <person name="Callol A."/>
            <person name="Pajuelo D."/>
            <person name="Ebbesson L."/>
            <person name="Teles M."/>
            <person name="MacKenzie S."/>
            <person name="Amaro C."/>
        </authorList>
    </citation>
    <scope>NUCLEOTIDE SEQUENCE</scope>
</reference>
<organism evidence="2">
    <name type="scientific">Anguilla anguilla</name>
    <name type="common">European freshwater eel</name>
    <name type="synonym">Muraena anguilla</name>
    <dbReference type="NCBI Taxonomy" id="7936"/>
    <lineage>
        <taxon>Eukaryota</taxon>
        <taxon>Metazoa</taxon>
        <taxon>Chordata</taxon>
        <taxon>Craniata</taxon>
        <taxon>Vertebrata</taxon>
        <taxon>Euteleostomi</taxon>
        <taxon>Actinopterygii</taxon>
        <taxon>Neopterygii</taxon>
        <taxon>Teleostei</taxon>
        <taxon>Anguilliformes</taxon>
        <taxon>Anguillidae</taxon>
        <taxon>Anguilla</taxon>
    </lineage>
</organism>